<dbReference type="Ensembl" id="ENSAMXT00005019115.1">
    <property type="protein sequence ID" value="ENSAMXP00005017302.1"/>
    <property type="gene ID" value="ENSAMXG00005009031.1"/>
</dbReference>
<proteinExistence type="predicted"/>
<dbReference type="OMA" id="WEMKKDE"/>
<protein>
    <submittedName>
        <fullName evidence="1">Uncharacterized protein</fullName>
    </submittedName>
</protein>
<dbReference type="CTD" id="285600"/>
<dbReference type="OrthoDB" id="10007406at2759"/>
<dbReference type="Proteomes" id="UP000694621">
    <property type="component" value="Unplaced"/>
</dbReference>
<dbReference type="PANTHER" id="PTHR33960">
    <property type="entry name" value="SIMILAR TO KIAA0825 PROTEIN"/>
    <property type="match status" value="1"/>
</dbReference>
<name>A0A8B9JC56_ASTMX</name>
<organism evidence="1 2">
    <name type="scientific">Astyanax mexicanus</name>
    <name type="common">Blind cave fish</name>
    <name type="synonym">Astyanax fasciatus mexicanus</name>
    <dbReference type="NCBI Taxonomy" id="7994"/>
    <lineage>
        <taxon>Eukaryota</taxon>
        <taxon>Metazoa</taxon>
        <taxon>Chordata</taxon>
        <taxon>Craniata</taxon>
        <taxon>Vertebrata</taxon>
        <taxon>Euteleostomi</taxon>
        <taxon>Actinopterygii</taxon>
        <taxon>Neopterygii</taxon>
        <taxon>Teleostei</taxon>
        <taxon>Ostariophysi</taxon>
        <taxon>Characiformes</taxon>
        <taxon>Characoidei</taxon>
        <taxon>Acestrorhamphidae</taxon>
        <taxon>Acestrorhamphinae</taxon>
        <taxon>Astyanax</taxon>
    </lineage>
</organism>
<sequence length="1281" mass="142357">MELLGDFPQDHAFVDLLMSDVPGEADLQLLIRDTEDKLKLNASSIEQNLRELQGKIGEAWVGERAPSPTECLQWFSQRNLASLKPISTGHQELLDFLKSVQQLLKTEEAREEAVLQLLLNISSQCGVSFPSSGTLSVQGHTPVPPVCSVRDDLALEVQETWDDIRFLLRRHLLDRLQLSEEPSQTAQSAEGSNLNSRVPPRIHILQQLSFLYPESEVLTKYQALQSRMVLGLLRSTQTCSPGGERGFNRLALGFQDISPAFCTMLSEEIHVLNGVAEPHSILAFLNQAYLSTLTQELSALMEREVEAMQKDNTAPGAKVGKGSNKKSAVAPQEAPRRARNFCLTSHQLKSLTQLASTMLELEHRVEDLATDLGFLSCAGESACSLRGILKKVREDVDMNALDGKATPDLLLQSTDAVCLEFEWRAAFWELVPQMAHCVKVFLEDMCSKTLQQEESVYSSVSTLITTVNVSQRQGVELTCPEKDMPKVIVKFCSNVLEELDALLPLAVACKDDALLPVRSCYVEVCGRVISALLTRLEERSGQVPNTAPLKNLPTLLASSLYIQQRLMHYESQLRDGTRTPLTLLPVQRSQDVTAALNEHLTSYCVHVCATSILQDAESHYWADPKPFYEGERCSFSIQMWHYFLSGLRSDLWGSVSPALAQQTLAQVLAQTLELLLQRYSRAQPSYKRLPQIRMDITAILLCVEELMWSVCGSVEELVRPCLSSGSWVSCIHSLCNQFLNVCVILTAPLPLIHSTFQKELSEGITSAPAEPSSSQAPFWLNVINPTLFPQELLREQEAGEGSALWLLKLMGSGPGCCPALVLQAALHSDCLLLRLLLSRSHLCLDSEAEVSLEAQQAAAEFVEAIFSILSSLNNVPRALALALEGYLDRRHLWDHFYSLADTAKEAPALFRSIRAVISKPINSLIGHLVSMMQACEDLPGTLIRLELPESVLTKIPKEWNYASNEAKNKHTSKNNITLAIQGLSFIFTHLPSAVASLPLPIRFLFCMAEKHLSQHSRQLRPTGLLVWTLLGCLCQGLEDGETLELVSVQPLERGDKERLALLSECLQVSLAQQKGIPKPTVHKVLQGLEEKRPKWSSAQLQKTRKLCSESVFERVESGLVQERGGPSEPAEQKMWSALLTLCQEAGGIQNLRQIHHTVQLNEALLRSELASPEDLGSCSPEGHPSVQFLSAGSSQSAPARPFNPLFHFDHIGSAKFDQSALSERDWDWAQLLSSNQRTSQVTFRVLLTNRWEMQEAAPLEDEERILVDHLKKTYLSKTPEC</sequence>
<dbReference type="InterPro" id="IPR027993">
    <property type="entry name" value="DUF4495"/>
</dbReference>
<dbReference type="GeneID" id="103027796"/>
<dbReference type="Pfam" id="PF14906">
    <property type="entry name" value="DUF4495"/>
    <property type="match status" value="1"/>
</dbReference>
<reference evidence="1" key="1">
    <citation type="submission" date="2025-08" db="UniProtKB">
        <authorList>
            <consortium name="Ensembl"/>
        </authorList>
    </citation>
    <scope>IDENTIFICATION</scope>
</reference>
<evidence type="ECO:0000313" key="2">
    <source>
        <dbReference type="Proteomes" id="UP000694621"/>
    </source>
</evidence>
<dbReference type="KEGG" id="amex:103027796"/>
<accession>A0A8B9JC56</accession>
<dbReference type="PANTHER" id="PTHR33960:SF1">
    <property type="entry name" value="SIMILAR TO KIAA0825 PROTEIN"/>
    <property type="match status" value="1"/>
</dbReference>
<evidence type="ECO:0000313" key="1">
    <source>
        <dbReference type="Ensembl" id="ENSAMXP00005017302.1"/>
    </source>
</evidence>